<comment type="caution">
    <text evidence="2">The sequence shown here is derived from an EMBL/GenBank/DDBJ whole genome shotgun (WGS) entry which is preliminary data.</text>
</comment>
<organism evidence="2 3">
    <name type="scientific">Entotheonella factor</name>
    <dbReference type="NCBI Taxonomy" id="1429438"/>
    <lineage>
        <taxon>Bacteria</taxon>
        <taxon>Pseudomonadati</taxon>
        <taxon>Nitrospinota/Tectimicrobiota group</taxon>
        <taxon>Candidatus Tectimicrobiota</taxon>
        <taxon>Candidatus Entotheonellia</taxon>
        <taxon>Candidatus Entotheonellales</taxon>
        <taxon>Candidatus Entotheonellaceae</taxon>
        <taxon>Candidatus Entotheonella</taxon>
    </lineage>
</organism>
<dbReference type="Gene3D" id="1.10.10.710">
    <property type="entry name" value="PSPTO_1197 like"/>
    <property type="match status" value="1"/>
</dbReference>
<reference evidence="2 3" key="1">
    <citation type="journal article" date="2014" name="Nature">
        <title>An environmental bacterial taxon with a large and distinct metabolic repertoire.</title>
        <authorList>
            <person name="Wilson M.C."/>
            <person name="Mori T."/>
            <person name="Ruckert C."/>
            <person name="Uria A.R."/>
            <person name="Helf M.J."/>
            <person name="Takada K."/>
            <person name="Gernert C."/>
            <person name="Steffens U.A."/>
            <person name="Heycke N."/>
            <person name="Schmitt S."/>
            <person name="Rinke C."/>
            <person name="Helfrich E.J."/>
            <person name="Brachmann A.O."/>
            <person name="Gurgui C."/>
            <person name="Wakimoto T."/>
            <person name="Kracht M."/>
            <person name="Crusemann M."/>
            <person name="Hentschel U."/>
            <person name="Abe I."/>
            <person name="Matsunaga S."/>
            <person name="Kalinowski J."/>
            <person name="Takeyama H."/>
            <person name="Piel J."/>
        </authorList>
    </citation>
    <scope>NUCLEOTIDE SEQUENCE [LARGE SCALE GENOMIC DNA]</scope>
    <source>
        <strain evidence="3">TSY1</strain>
    </source>
</reference>
<proteinExistence type="predicted"/>
<dbReference type="Proteomes" id="UP000019141">
    <property type="component" value="Unassembled WGS sequence"/>
</dbReference>
<dbReference type="AlphaFoldDB" id="W4LW16"/>
<gene>
    <name evidence="2" type="ORF">ETSY1_04795</name>
</gene>
<evidence type="ECO:0000313" key="3">
    <source>
        <dbReference type="Proteomes" id="UP000019141"/>
    </source>
</evidence>
<evidence type="ECO:0000313" key="2">
    <source>
        <dbReference type="EMBL" id="ETX02098.1"/>
    </source>
</evidence>
<dbReference type="EMBL" id="AZHW01000176">
    <property type="protein sequence ID" value="ETX02098.1"/>
    <property type="molecule type" value="Genomic_DNA"/>
</dbReference>
<dbReference type="InterPro" id="IPR009813">
    <property type="entry name" value="Uncharacterised_YebG"/>
</dbReference>
<dbReference type="HOGENOM" id="CLU_146554_1_0_7"/>
<protein>
    <recommendedName>
        <fullName evidence="4">YebG family protein</fullName>
    </recommendedName>
</protein>
<keyword evidence="3" id="KW-1185">Reference proteome</keyword>
<name>W4LW16_ENTF1</name>
<feature type="compositionally biased region" description="Basic residues" evidence="1">
    <location>
        <begin position="112"/>
        <end position="122"/>
    </location>
</feature>
<evidence type="ECO:0008006" key="4">
    <source>
        <dbReference type="Google" id="ProtNLM"/>
    </source>
</evidence>
<evidence type="ECO:0000256" key="1">
    <source>
        <dbReference type="SAM" id="MobiDB-lite"/>
    </source>
</evidence>
<accession>W4LW16</accession>
<feature type="compositionally biased region" description="Basic and acidic residues" evidence="1">
    <location>
        <begin position="80"/>
        <end position="91"/>
    </location>
</feature>
<dbReference type="Pfam" id="PF07130">
    <property type="entry name" value="YebG"/>
    <property type="match status" value="1"/>
</dbReference>
<sequence>MAVIIKYVVVRDGKEDMIFTTKKEAEAYDKMLDIAERLNEFLQTAEMDIAEDKLDELSFFMAQHREPIGRLLKGGSLDTPVKDEASAKPEWDQEEMEMPTAGENKSGDAPKRTRTSKPKAVA</sequence>
<dbReference type="InterPro" id="IPR038627">
    <property type="entry name" value="YebG-like_sf"/>
</dbReference>
<feature type="region of interest" description="Disordered" evidence="1">
    <location>
        <begin position="71"/>
        <end position="122"/>
    </location>
</feature>